<dbReference type="InterPro" id="IPR024185">
    <property type="entry name" value="FTHF_cligase-like_sf"/>
</dbReference>
<dbReference type="EMBL" id="BDMD01000078">
    <property type="protein sequence ID" value="GBF09587.1"/>
    <property type="molecule type" value="Genomic_DNA"/>
</dbReference>
<dbReference type="RefSeq" id="WP_131160538.1">
    <property type="nucleotide sequence ID" value="NZ_BDMD01000078.1"/>
</dbReference>
<dbReference type="InterPro" id="IPR002698">
    <property type="entry name" value="FTHF_cligase"/>
</dbReference>
<gene>
    <name evidence="1" type="ORF">apy_13120</name>
</gene>
<evidence type="ECO:0008006" key="3">
    <source>
        <dbReference type="Google" id="ProtNLM"/>
    </source>
</evidence>
<dbReference type="SUPFAM" id="SSF100950">
    <property type="entry name" value="NagB/RpiA/CoA transferase-like"/>
    <property type="match status" value="1"/>
</dbReference>
<comment type="caution">
    <text evidence="1">The sequence shown here is derived from an EMBL/GenBank/DDBJ whole genome shotgun (WGS) entry which is preliminary data.</text>
</comment>
<dbReference type="PANTHER" id="PTHR13017:SF0">
    <property type="entry name" value="METHENYLTETRAHYDROFOLATE SYNTHASE DOMAIN-CONTAINING PROTEIN"/>
    <property type="match status" value="1"/>
</dbReference>
<sequence>MDRSNEKQAIRERVWRLLEEKGVTLPPGAWGRIPNFRGAREAALRLFSLREWQNASAIKVNPDSPQRWVRLRALEEGKLLLMPTPRLRSGFLLLDPSTIPRNLYRVGSTIKGAFRLARPLVSIQDLVQHVERIDFVVEGSVAVNRWGERLGKGEGYGDLEFAILVEAGVLDREVAIATTVHDLQVLPHRLPQEEHDVSVDIISTPTRLLHAENRRARPPGILPEKVTPEKLREIPMLREALRLYKR</sequence>
<organism evidence="1 2">
    <name type="scientific">Aeropyrum pernix</name>
    <dbReference type="NCBI Taxonomy" id="56636"/>
    <lineage>
        <taxon>Archaea</taxon>
        <taxon>Thermoproteota</taxon>
        <taxon>Thermoprotei</taxon>
        <taxon>Desulfurococcales</taxon>
        <taxon>Desulfurococcaceae</taxon>
        <taxon>Aeropyrum</taxon>
    </lineage>
</organism>
<dbReference type="AlphaFoldDB" id="A0A401HAZ8"/>
<dbReference type="GO" id="GO:0005737">
    <property type="term" value="C:cytoplasm"/>
    <property type="evidence" value="ECO:0007669"/>
    <property type="project" value="TreeGrafter"/>
</dbReference>
<protein>
    <recommendedName>
        <fullName evidence="3">5-formyltetrahydrofolate cyclo-ligase</fullName>
    </recommendedName>
</protein>
<dbReference type="Pfam" id="PF01812">
    <property type="entry name" value="5-FTHF_cyc-lig"/>
    <property type="match status" value="1"/>
</dbReference>
<dbReference type="Proteomes" id="UP000291213">
    <property type="component" value="Unassembled WGS sequence"/>
</dbReference>
<evidence type="ECO:0000313" key="1">
    <source>
        <dbReference type="EMBL" id="GBF09587.1"/>
    </source>
</evidence>
<dbReference type="OrthoDB" id="18307at2157"/>
<accession>A0A401HAZ8</accession>
<evidence type="ECO:0000313" key="2">
    <source>
        <dbReference type="Proteomes" id="UP000291213"/>
    </source>
</evidence>
<dbReference type="PANTHER" id="PTHR13017">
    <property type="entry name" value="5-FORMYLTETRAHYDROFOLATE CYCLO-LIGASE-RELATED"/>
    <property type="match status" value="1"/>
</dbReference>
<reference evidence="1 2" key="1">
    <citation type="submission" date="2017-02" db="EMBL/GenBank/DDBJ databases">
        <title>isolation and characterization of a novel temperate virus Aeropyrum globular virus 1 infecting hyperthermophilic archaeon Aeropyrum.</title>
        <authorList>
            <person name="Yumiya M."/>
            <person name="Yoshida T."/>
            <person name="Sako Y."/>
        </authorList>
    </citation>
    <scope>NUCLEOTIDE SEQUENCE [LARGE SCALE GENOMIC DNA]</scope>
    <source>
        <strain evidence="1 2">YK1-12-2013</strain>
    </source>
</reference>
<proteinExistence type="predicted"/>
<dbReference type="Gene3D" id="3.40.50.10420">
    <property type="entry name" value="NagB/RpiA/CoA transferase-like"/>
    <property type="match status" value="1"/>
</dbReference>
<dbReference type="InterPro" id="IPR037171">
    <property type="entry name" value="NagB/RpiA_transferase-like"/>
</dbReference>
<name>A0A401HAZ8_AERPX</name>